<sequence>MERCSQASVPSGSQEDENPRTGPSGGSTATPPPPLPRRPPSLSTSSASASTPRMSTQEGPSLRTSLRLPGFGHQHSSTPVRPGHARSSTWTAPARPIRRLLTSSLSAHDLSPATVAPPLFDERETGFSTCRTPSLNALHNRTAALSDYLASPSAASATSTQSHEGVSPTASTIVPHSATTRATTAGVTPGNAHYSDAFPFPVTPAVGTQSAFASTEHAAPSPVRPVRPAFMRTASTCAPGVGALTPIEGSTESSPTPGSVTSESVQVPPSPLPQLREGTPWAPSVRRVTRTDMHTPHYAPEFAQEQHHRTGRHRRVHLGVRGRAPAPSSEERASRSGTSSSRPSTRRASSRTTRWAAAQPEVSTVSLAELVADEAREHCSEPASGPEWPPRELTSRFSDWTTSGSSIGPARSCAEVSPSRVGGASVTGEDDLRFGAVPSVLERGHSQPKSPGRSSIVPPQLSPPDLHVRTPWPPSAAAHRDKRKRAELSSKALALAIAFSRDLDLLYASTYCRNVDGAELDERRHSTGGSPLLCVEALG</sequence>
<evidence type="ECO:0000313" key="2">
    <source>
        <dbReference type="EMBL" id="TNY22887.1"/>
    </source>
</evidence>
<feature type="compositionally biased region" description="Low complexity" evidence="1">
    <location>
        <begin position="40"/>
        <end position="52"/>
    </location>
</feature>
<feature type="region of interest" description="Disordered" evidence="1">
    <location>
        <begin position="375"/>
        <end position="429"/>
    </location>
</feature>
<protein>
    <submittedName>
        <fullName evidence="2">Uncharacterized protein</fullName>
    </submittedName>
</protein>
<feature type="region of interest" description="Disordered" evidence="1">
    <location>
        <begin position="300"/>
        <end position="360"/>
    </location>
</feature>
<feature type="compositionally biased region" description="Polar residues" evidence="1">
    <location>
        <begin position="248"/>
        <end position="267"/>
    </location>
</feature>
<accession>A0A5C5G1B3</accession>
<feature type="region of interest" description="Disordered" evidence="1">
    <location>
        <begin position="155"/>
        <end position="188"/>
    </location>
</feature>
<feature type="region of interest" description="Disordered" evidence="1">
    <location>
        <begin position="1"/>
        <end position="93"/>
    </location>
</feature>
<feature type="compositionally biased region" description="Polar residues" evidence="1">
    <location>
        <begin position="161"/>
        <end position="186"/>
    </location>
</feature>
<dbReference type="AlphaFoldDB" id="A0A5C5G1B3"/>
<feature type="compositionally biased region" description="Basic residues" evidence="1">
    <location>
        <begin position="309"/>
        <end position="320"/>
    </location>
</feature>
<feature type="region of interest" description="Disordered" evidence="1">
    <location>
        <begin position="442"/>
        <end position="483"/>
    </location>
</feature>
<gene>
    <name evidence="2" type="ORF">DMC30DRAFT_429211</name>
</gene>
<feature type="compositionally biased region" description="Polar residues" evidence="1">
    <location>
        <begin position="53"/>
        <end position="64"/>
    </location>
</feature>
<dbReference type="EMBL" id="SOZI01000018">
    <property type="protein sequence ID" value="TNY22887.1"/>
    <property type="molecule type" value="Genomic_DNA"/>
</dbReference>
<feature type="compositionally biased region" description="Polar residues" evidence="1">
    <location>
        <begin position="395"/>
        <end position="406"/>
    </location>
</feature>
<organism evidence="2 3">
    <name type="scientific">Rhodotorula diobovata</name>
    <dbReference type="NCBI Taxonomy" id="5288"/>
    <lineage>
        <taxon>Eukaryota</taxon>
        <taxon>Fungi</taxon>
        <taxon>Dikarya</taxon>
        <taxon>Basidiomycota</taxon>
        <taxon>Pucciniomycotina</taxon>
        <taxon>Microbotryomycetes</taxon>
        <taxon>Sporidiobolales</taxon>
        <taxon>Sporidiobolaceae</taxon>
        <taxon>Rhodotorula</taxon>
    </lineage>
</organism>
<keyword evidence="3" id="KW-1185">Reference proteome</keyword>
<evidence type="ECO:0000313" key="3">
    <source>
        <dbReference type="Proteomes" id="UP000311382"/>
    </source>
</evidence>
<name>A0A5C5G1B3_9BASI</name>
<proteinExistence type="predicted"/>
<feature type="compositionally biased region" description="Low complexity" evidence="1">
    <location>
        <begin position="20"/>
        <end position="29"/>
    </location>
</feature>
<feature type="compositionally biased region" description="Pro residues" evidence="1">
    <location>
        <begin position="30"/>
        <end position="39"/>
    </location>
</feature>
<evidence type="ECO:0000256" key="1">
    <source>
        <dbReference type="SAM" id="MobiDB-lite"/>
    </source>
</evidence>
<comment type="caution">
    <text evidence="2">The sequence shown here is derived from an EMBL/GenBank/DDBJ whole genome shotgun (WGS) entry which is preliminary data.</text>
</comment>
<dbReference type="Proteomes" id="UP000311382">
    <property type="component" value="Unassembled WGS sequence"/>
</dbReference>
<feature type="compositionally biased region" description="Polar residues" evidence="1">
    <location>
        <begin position="1"/>
        <end position="13"/>
    </location>
</feature>
<reference evidence="2 3" key="1">
    <citation type="submission" date="2019-03" db="EMBL/GenBank/DDBJ databases">
        <title>Rhodosporidium diobovatum UCD-FST 08-225 genome sequencing, assembly, and annotation.</title>
        <authorList>
            <person name="Fakankun I.U."/>
            <person name="Fristensky B."/>
            <person name="Levin D.B."/>
        </authorList>
    </citation>
    <scope>NUCLEOTIDE SEQUENCE [LARGE SCALE GENOMIC DNA]</scope>
    <source>
        <strain evidence="2 3">UCD-FST 08-225</strain>
    </source>
</reference>
<feature type="region of interest" description="Disordered" evidence="1">
    <location>
        <begin position="242"/>
        <end position="281"/>
    </location>
</feature>